<dbReference type="CDD" id="cd02511">
    <property type="entry name" value="Beta4Glucosyltransferase"/>
    <property type="match status" value="1"/>
</dbReference>
<reference evidence="4 5" key="1">
    <citation type="journal article" date="2010" name="Stand. Genomic Sci.">
        <title>Complete genome sequence of Denitrovibrio acetiphilus type strain (N2460).</title>
        <authorList>
            <person name="Kiss H."/>
            <person name="Lang E."/>
            <person name="Lapidus A."/>
            <person name="Copeland A."/>
            <person name="Nolan M."/>
            <person name="Glavina Del Rio T."/>
            <person name="Chen F."/>
            <person name="Lucas S."/>
            <person name="Tice H."/>
            <person name="Cheng J.F."/>
            <person name="Han C."/>
            <person name="Goodwin L."/>
            <person name="Pitluck S."/>
            <person name="Liolios K."/>
            <person name="Pati A."/>
            <person name="Ivanova N."/>
            <person name="Mavromatis K."/>
            <person name="Chen A."/>
            <person name="Palaniappan K."/>
            <person name="Land M."/>
            <person name="Hauser L."/>
            <person name="Chang Y.J."/>
            <person name="Jeffries C.D."/>
            <person name="Detter J.C."/>
            <person name="Brettin T."/>
            <person name="Spring S."/>
            <person name="Rohde M."/>
            <person name="Goker M."/>
            <person name="Woyke T."/>
            <person name="Bristow J."/>
            <person name="Eisen J.A."/>
            <person name="Markowitz V."/>
            <person name="Hugenholtz P."/>
            <person name="Kyrpides N.C."/>
            <person name="Klenk H.P."/>
        </authorList>
    </citation>
    <scope>NUCLEOTIDE SEQUENCE [LARGE SCALE GENOMIC DNA]</scope>
    <source>
        <strain evidence="5">DSM 12809 / NBRC 114555 / N2460</strain>
    </source>
</reference>
<evidence type="ECO:0000256" key="1">
    <source>
        <dbReference type="ARBA" id="ARBA00038494"/>
    </source>
</evidence>
<dbReference type="eggNOG" id="COG0463">
    <property type="taxonomic scope" value="Bacteria"/>
</dbReference>
<evidence type="ECO:0000313" key="4">
    <source>
        <dbReference type="EMBL" id="ADD66903.1"/>
    </source>
</evidence>
<dbReference type="HOGENOM" id="CLU_065962_1_0_0"/>
<proteinExistence type="inferred from homology"/>
<keyword evidence="5" id="KW-1185">Reference proteome</keyword>
<dbReference type="PaxDb" id="522772-Dacet_0097"/>
<dbReference type="AlphaFoldDB" id="D4H1F5"/>
<evidence type="ECO:0000259" key="3">
    <source>
        <dbReference type="Pfam" id="PF00535"/>
    </source>
</evidence>
<dbReference type="KEGG" id="dap:Dacet_0097"/>
<keyword evidence="4" id="KW-0808">Transferase</keyword>
<dbReference type="CAZy" id="GT2">
    <property type="family name" value="Glycosyltransferase Family 2"/>
</dbReference>
<dbReference type="PANTHER" id="PTHR43630:SF2">
    <property type="entry name" value="GLYCOSYLTRANSFERASE"/>
    <property type="match status" value="1"/>
</dbReference>
<accession>D4H1F5</accession>
<dbReference type="Gene3D" id="3.90.550.10">
    <property type="entry name" value="Spore Coat Polysaccharide Biosynthesis Protein SpsA, Chain A"/>
    <property type="match status" value="1"/>
</dbReference>
<dbReference type="InterPro" id="IPR001173">
    <property type="entry name" value="Glyco_trans_2-like"/>
</dbReference>
<dbReference type="GO" id="GO:0016740">
    <property type="term" value="F:transferase activity"/>
    <property type="evidence" value="ECO:0007669"/>
    <property type="project" value="UniProtKB-KW"/>
</dbReference>
<keyword evidence="2" id="KW-1133">Transmembrane helix</keyword>
<comment type="similarity">
    <text evidence="1">Belongs to the glycosyltransferase 2 family. WaaE/KdtX subfamily.</text>
</comment>
<evidence type="ECO:0000313" key="5">
    <source>
        <dbReference type="Proteomes" id="UP000002012"/>
    </source>
</evidence>
<dbReference type="Proteomes" id="UP000002012">
    <property type="component" value="Chromosome"/>
</dbReference>
<dbReference type="PANTHER" id="PTHR43630">
    <property type="entry name" value="POLY-BETA-1,6-N-ACETYL-D-GLUCOSAMINE SYNTHASE"/>
    <property type="match status" value="1"/>
</dbReference>
<dbReference type="SUPFAM" id="SSF53448">
    <property type="entry name" value="Nucleotide-diphospho-sugar transferases"/>
    <property type="match status" value="1"/>
</dbReference>
<dbReference type="STRING" id="522772.Dacet_0097"/>
<dbReference type="EMBL" id="CP001968">
    <property type="protein sequence ID" value="ADD66903.1"/>
    <property type="molecule type" value="Genomic_DNA"/>
</dbReference>
<organism evidence="4 5">
    <name type="scientific">Denitrovibrio acetiphilus (strain DSM 12809 / NBRC 114555 / N2460)</name>
    <dbReference type="NCBI Taxonomy" id="522772"/>
    <lineage>
        <taxon>Bacteria</taxon>
        <taxon>Pseudomonadati</taxon>
        <taxon>Deferribacterota</taxon>
        <taxon>Deferribacteres</taxon>
        <taxon>Deferribacterales</taxon>
        <taxon>Geovibrionaceae</taxon>
        <taxon>Denitrovibrio</taxon>
    </lineage>
</organism>
<evidence type="ECO:0000256" key="2">
    <source>
        <dbReference type="SAM" id="Phobius"/>
    </source>
</evidence>
<feature type="domain" description="Glycosyltransferase 2-like" evidence="3">
    <location>
        <begin position="8"/>
        <end position="125"/>
    </location>
</feature>
<dbReference type="RefSeq" id="WP_013009451.1">
    <property type="nucleotide sequence ID" value="NC_013943.1"/>
</dbReference>
<keyword evidence="2" id="KW-0472">Membrane</keyword>
<dbReference type="InterPro" id="IPR029044">
    <property type="entry name" value="Nucleotide-diphossugar_trans"/>
</dbReference>
<dbReference type="Pfam" id="PF00535">
    <property type="entry name" value="Glycos_transf_2"/>
    <property type="match status" value="1"/>
</dbReference>
<feature type="transmembrane region" description="Helical" evidence="2">
    <location>
        <begin position="216"/>
        <end position="241"/>
    </location>
</feature>
<protein>
    <submittedName>
        <fullName evidence="4">Glycosyl transferase family 2</fullName>
    </submittedName>
</protein>
<gene>
    <name evidence="4" type="ordered locus">Dacet_0097</name>
</gene>
<dbReference type="InParanoid" id="D4H1F5"/>
<sequence>MLNKLPVSVAIISFNEEANIGRTLEAIADFASEIIIVDSHSTDKTAEIAESYGAKVFDEDWKGHVAQKNSALEKCSCEWILSLDCDEVVDEKLRKSVVHAVEHPTSDGYMVNRKTFYMGKFLDYSWQPDWKLRLVRRKCAPVWGGYDPHDVLCIEGSVEKLRSGYLLHYSYKDIYDHYQRLVKYAKVAAESYYKNGKRFSYFGLITKPAYAFVKKYFIKLGFMDGFAGLAVAVSSFIYVYLKYLFLKEIKDKNNV</sequence>
<name>D4H1F5_DENA2</name>
<keyword evidence="2" id="KW-0812">Transmembrane</keyword>